<organism evidence="2">
    <name type="scientific">marine sediment metagenome</name>
    <dbReference type="NCBI Taxonomy" id="412755"/>
    <lineage>
        <taxon>unclassified sequences</taxon>
        <taxon>metagenomes</taxon>
        <taxon>ecological metagenomes</taxon>
    </lineage>
</organism>
<name>A0A0F9LGP1_9ZZZZ</name>
<protein>
    <submittedName>
        <fullName evidence="2">Uncharacterized protein</fullName>
    </submittedName>
</protein>
<dbReference type="AlphaFoldDB" id="A0A0F9LGP1"/>
<evidence type="ECO:0000313" key="2">
    <source>
        <dbReference type="EMBL" id="KKM94104.1"/>
    </source>
</evidence>
<reference evidence="2" key="1">
    <citation type="journal article" date="2015" name="Nature">
        <title>Complex archaea that bridge the gap between prokaryotes and eukaryotes.</title>
        <authorList>
            <person name="Spang A."/>
            <person name="Saw J.H."/>
            <person name="Jorgensen S.L."/>
            <person name="Zaremba-Niedzwiedzka K."/>
            <person name="Martijn J."/>
            <person name="Lind A.E."/>
            <person name="van Eijk R."/>
            <person name="Schleper C."/>
            <person name="Guy L."/>
            <person name="Ettema T.J."/>
        </authorList>
    </citation>
    <scope>NUCLEOTIDE SEQUENCE</scope>
</reference>
<keyword evidence="1" id="KW-0175">Coiled coil</keyword>
<accession>A0A0F9LGP1</accession>
<evidence type="ECO:0000256" key="1">
    <source>
        <dbReference type="SAM" id="Coils"/>
    </source>
</evidence>
<proteinExistence type="predicted"/>
<comment type="caution">
    <text evidence="2">The sequence shown here is derived from an EMBL/GenBank/DDBJ whole genome shotgun (WGS) entry which is preliminary data.</text>
</comment>
<feature type="coiled-coil region" evidence="1">
    <location>
        <begin position="306"/>
        <end position="394"/>
    </location>
</feature>
<sequence>MVDKVIPYLINMGEVNPTRSQATILNELAMSLIECVGIYGKSLKKFGKISKIATAFWPVRLIPLNNTRACVCSYLYNKQEKLSVGKFAQTPPRPENVIKGADPTSFLASLKSYNNTYLRRSKNYRRGVIIQEALFNTSEVGYFQNFFLNQYNLSAHSSPYFLLEGGSIAKSVNQIKISTAISEFVSQKDVSMLETFGDGITKICEKWVQKGSKDADMIRDTKVDTGEEEKQLAILNKEIQAEKERKIEKTPEELVKNGKYKINDKTGELQNNLSAIKSSIDTMKNSINQRDLFLTEEALKDIDVKYRDLGNSISRYRSEIAQLRKNIQREISDLEKTKQQKIKDLERKKSEVEKQIEQKHSGLSKDLTTAEDVIAQIKTEKQSCLDNIEKIKDREMTNIQRFFSNYSLELKTQNIIVGIPIYIFYFVDPNTNRNTERAPILPILIDKGKIVRTKVKSSFRQKLRDLMNKDNAMISLVETQGDKNNIMDMKNLDSRLEDAINDLRIRKILSKKQADAAKNVIANLIW</sequence>
<gene>
    <name evidence="2" type="ORF">LCGC14_1201670</name>
</gene>
<dbReference type="EMBL" id="LAZR01006181">
    <property type="protein sequence ID" value="KKM94104.1"/>
    <property type="molecule type" value="Genomic_DNA"/>
</dbReference>